<protein>
    <submittedName>
        <fullName evidence="1">Uncharacterized protein</fullName>
    </submittedName>
</protein>
<sequence length="49" mass="5678">MLENTQNRTANEQKRPIYVHFTGMANRPDTTALASKMASPQRLRSFQNR</sequence>
<dbReference type="EMBL" id="RBRQ01000084">
    <property type="protein sequence ID" value="RMR12939.1"/>
    <property type="molecule type" value="Genomic_DNA"/>
</dbReference>
<name>A0A3M4SD86_9PSED</name>
<dbReference type="AlphaFoldDB" id="A0A3M4SD86"/>
<dbReference type="Proteomes" id="UP000276615">
    <property type="component" value="Unassembled WGS sequence"/>
</dbReference>
<evidence type="ECO:0000313" key="2">
    <source>
        <dbReference type="Proteomes" id="UP000276615"/>
    </source>
</evidence>
<accession>A0A3M4SD86</accession>
<comment type="caution">
    <text evidence="1">The sequence shown here is derived from an EMBL/GenBank/DDBJ whole genome shotgun (WGS) entry which is preliminary data.</text>
</comment>
<gene>
    <name evidence="1" type="ORF">ALP92_04801</name>
</gene>
<reference evidence="1 2" key="1">
    <citation type="submission" date="2018-08" db="EMBL/GenBank/DDBJ databases">
        <title>Recombination of ecologically and evolutionarily significant loci maintains genetic cohesion in the Pseudomonas syringae species complex.</title>
        <authorList>
            <person name="Dillon M."/>
            <person name="Thakur S."/>
            <person name="Almeida R.N.D."/>
            <person name="Weir B.S."/>
            <person name="Guttman D.S."/>
        </authorList>
    </citation>
    <scope>NUCLEOTIDE SEQUENCE [LARGE SCALE GENOMIC DNA]</scope>
    <source>
        <strain evidence="1 2">ICMP 8670</strain>
    </source>
</reference>
<organism evidence="1 2">
    <name type="scientific">Pseudomonas syringae pv. primulae</name>
    <dbReference type="NCBI Taxonomy" id="251707"/>
    <lineage>
        <taxon>Bacteria</taxon>
        <taxon>Pseudomonadati</taxon>
        <taxon>Pseudomonadota</taxon>
        <taxon>Gammaproteobacteria</taxon>
        <taxon>Pseudomonadales</taxon>
        <taxon>Pseudomonadaceae</taxon>
        <taxon>Pseudomonas</taxon>
    </lineage>
</organism>
<evidence type="ECO:0000313" key="1">
    <source>
        <dbReference type="EMBL" id="RMR12939.1"/>
    </source>
</evidence>
<proteinExistence type="predicted"/>